<sequence>MGAWMRGPLRSMFEEYVLSKDALMGLEVNREVMRKHFEEHLSGTMDCSWGLWIFLSLAIWEDTHKGKALESNILFQ</sequence>
<dbReference type="EMBL" id="LT859958">
    <property type="protein sequence ID" value="SMX54190.1"/>
    <property type="molecule type" value="Genomic_DNA"/>
</dbReference>
<keyword evidence="2" id="KW-1185">Reference proteome</keyword>
<evidence type="ECO:0000313" key="1">
    <source>
        <dbReference type="EMBL" id="SMX54190.1"/>
    </source>
</evidence>
<accession>A0A1Y6K848</accession>
<name>A0A1Y6K848_9CHLR</name>
<reference evidence="2" key="1">
    <citation type="submission" date="2017-05" db="EMBL/GenBank/DDBJ databases">
        <authorList>
            <person name="Kirkegaard R."/>
            <person name="Mcilroy J S."/>
        </authorList>
    </citation>
    <scope>NUCLEOTIDE SEQUENCE [LARGE SCALE GENOMIC DNA]</scope>
</reference>
<protein>
    <recommendedName>
        <fullName evidence="3">Asparagine synthetase domain-containing protein</fullName>
    </recommendedName>
</protein>
<organism evidence="1 2">
    <name type="scientific">Candidatus Brevifilum fermentans</name>
    <dbReference type="NCBI Taxonomy" id="1986204"/>
    <lineage>
        <taxon>Bacteria</taxon>
        <taxon>Bacillati</taxon>
        <taxon>Chloroflexota</taxon>
        <taxon>Anaerolineae</taxon>
        <taxon>Anaerolineales</taxon>
        <taxon>Anaerolineaceae</taxon>
        <taxon>Candidatus Brevifilum</taxon>
    </lineage>
</organism>
<proteinExistence type="predicted"/>
<evidence type="ECO:0000313" key="2">
    <source>
        <dbReference type="Proteomes" id="UP000195514"/>
    </source>
</evidence>
<dbReference type="AlphaFoldDB" id="A0A1Y6K848"/>
<evidence type="ECO:0008006" key="3">
    <source>
        <dbReference type="Google" id="ProtNLM"/>
    </source>
</evidence>
<gene>
    <name evidence="1" type="ORF">CFX1CAM_1125</name>
</gene>
<dbReference type="Proteomes" id="UP000195514">
    <property type="component" value="Chromosome I"/>
</dbReference>
<dbReference type="KEGG" id="abat:CFX1CAM_1125"/>